<protein>
    <recommendedName>
        <fullName evidence="5">Reverse transcriptase</fullName>
    </recommendedName>
</protein>
<feature type="compositionally biased region" description="Polar residues" evidence="1">
    <location>
        <begin position="86"/>
        <end position="95"/>
    </location>
</feature>
<accession>B7P4J8</accession>
<dbReference type="AlphaFoldDB" id="B7P4J8"/>
<dbReference type="EMBL" id="DS636017">
    <property type="protein sequence ID" value="EEC01520.1"/>
    <property type="molecule type" value="Genomic_DNA"/>
</dbReference>
<organism>
    <name type="scientific">Ixodes scapularis</name>
    <name type="common">Black-legged tick</name>
    <name type="synonym">Deer tick</name>
    <dbReference type="NCBI Taxonomy" id="6945"/>
    <lineage>
        <taxon>Eukaryota</taxon>
        <taxon>Metazoa</taxon>
        <taxon>Ecdysozoa</taxon>
        <taxon>Arthropoda</taxon>
        <taxon>Chelicerata</taxon>
        <taxon>Arachnida</taxon>
        <taxon>Acari</taxon>
        <taxon>Parasitiformes</taxon>
        <taxon>Ixodida</taxon>
        <taxon>Ixodoidea</taxon>
        <taxon>Ixodidae</taxon>
        <taxon>Ixodinae</taxon>
        <taxon>Ixodes</taxon>
    </lineage>
</organism>
<reference evidence="3" key="2">
    <citation type="submission" date="2020-05" db="UniProtKB">
        <authorList>
            <consortium name="EnsemblMetazoa"/>
        </authorList>
    </citation>
    <scope>IDENTIFICATION</scope>
    <source>
        <strain evidence="3">wikel</strain>
    </source>
</reference>
<proteinExistence type="predicted"/>
<dbReference type="Proteomes" id="UP000001555">
    <property type="component" value="Unassembled WGS sequence"/>
</dbReference>
<dbReference type="EnsemblMetazoa" id="ISCW000511-RA">
    <property type="protein sequence ID" value="ISCW000511-PA"/>
    <property type="gene ID" value="ISCW000511"/>
</dbReference>
<feature type="compositionally biased region" description="Polar residues" evidence="1">
    <location>
        <begin position="107"/>
        <end position="117"/>
    </location>
</feature>
<dbReference type="EMBL" id="ABJB010415861">
    <property type="status" value="NOT_ANNOTATED_CDS"/>
    <property type="molecule type" value="Genomic_DNA"/>
</dbReference>
<keyword evidence="4" id="KW-1185">Reference proteome</keyword>
<dbReference type="InParanoid" id="B7P4J8"/>
<gene>
    <name evidence="2" type="ORF">IscW_ISCW000511</name>
</gene>
<evidence type="ECO:0000256" key="1">
    <source>
        <dbReference type="SAM" id="MobiDB-lite"/>
    </source>
</evidence>
<feature type="region of interest" description="Disordered" evidence="1">
    <location>
        <begin position="82"/>
        <end position="117"/>
    </location>
</feature>
<evidence type="ECO:0008006" key="5">
    <source>
        <dbReference type="Google" id="ProtNLM"/>
    </source>
</evidence>
<evidence type="ECO:0000313" key="4">
    <source>
        <dbReference type="Proteomes" id="UP000001555"/>
    </source>
</evidence>
<feature type="region of interest" description="Disordered" evidence="1">
    <location>
        <begin position="1"/>
        <end position="40"/>
    </location>
</feature>
<name>B7P4J8_IXOSC</name>
<dbReference type="HOGENOM" id="CLU_761374_0_0_1"/>
<dbReference type="VEuPathDB" id="VectorBase:ISCW000511"/>
<evidence type="ECO:0000313" key="2">
    <source>
        <dbReference type="EMBL" id="EEC01520.1"/>
    </source>
</evidence>
<evidence type="ECO:0000313" key="3">
    <source>
        <dbReference type="EnsemblMetazoa" id="ISCW000511-PA"/>
    </source>
</evidence>
<sequence>MQHALPGTGNDSASDASRVETVKVSGKTSDGEGREVGSALRRGRKMMECNRDKSVGRTYDSIKNHRKQSTYRTTVAHPLAVAGDQPQGTTAASRWSSDKQRELRVGTQVSSDSHGYTQQKGECAENIAILATALDEVKALRTPLFLTNVDLSKAFYQVSTETILRGASRVGQSRPFLGITAEAAENGAVVVEQAAPAVVANDPVHATFQRWAEPFRNMVTQIPQDSPPGLLRGIADHATNNAEIFGKSVFTSGLVSRNLNVYPFRGGRRTNLYGIELAYVFSSAILSTHNKLSEGDRIALTEGEVLATGVPDDMFCGTEAAQIRFVRAVKVVMRTPRIFHKYYRVTADMYTMAIRAAGSRRSQP</sequence>
<dbReference type="PaxDb" id="6945-B7P4J8"/>
<reference evidence="2 4" key="1">
    <citation type="submission" date="2008-03" db="EMBL/GenBank/DDBJ databases">
        <title>Annotation of Ixodes scapularis.</title>
        <authorList>
            <consortium name="Ixodes scapularis Genome Project Consortium"/>
            <person name="Caler E."/>
            <person name="Hannick L.I."/>
            <person name="Bidwell S."/>
            <person name="Joardar V."/>
            <person name="Thiagarajan M."/>
            <person name="Amedeo P."/>
            <person name="Galinsky K.J."/>
            <person name="Schobel S."/>
            <person name="Inman J."/>
            <person name="Hostetler J."/>
            <person name="Miller J."/>
            <person name="Hammond M."/>
            <person name="Megy K."/>
            <person name="Lawson D."/>
            <person name="Kodira C."/>
            <person name="Sutton G."/>
            <person name="Meyer J."/>
            <person name="Hill C.A."/>
            <person name="Birren B."/>
            <person name="Nene V."/>
            <person name="Collins F."/>
            <person name="Alarcon-Chaidez F."/>
            <person name="Wikel S."/>
            <person name="Strausberg R."/>
        </authorList>
    </citation>
    <scope>NUCLEOTIDE SEQUENCE [LARGE SCALE GENOMIC DNA]</scope>
    <source>
        <strain evidence="4">Wikel</strain>
        <strain evidence="2">Wikel colony</strain>
    </source>
</reference>